<evidence type="ECO:0000313" key="2">
    <source>
        <dbReference type="Proteomes" id="UP000593573"/>
    </source>
</evidence>
<gene>
    <name evidence="1" type="ORF">Goklo_019374</name>
</gene>
<dbReference type="AlphaFoldDB" id="A0A7J8UNT9"/>
<accession>A0A7J8UNT9</accession>
<reference evidence="1 2" key="1">
    <citation type="journal article" date="2019" name="Genome Biol. Evol.">
        <title>Insights into the evolution of the New World diploid cottons (Gossypium, subgenus Houzingenia) based on genome sequencing.</title>
        <authorList>
            <person name="Grover C.E."/>
            <person name="Arick M.A. 2nd"/>
            <person name="Thrash A."/>
            <person name="Conover J.L."/>
            <person name="Sanders W.S."/>
            <person name="Peterson D.G."/>
            <person name="Frelichowski J.E."/>
            <person name="Scheffler J.A."/>
            <person name="Scheffler B.E."/>
            <person name="Wendel J.F."/>
        </authorList>
    </citation>
    <scope>NUCLEOTIDE SEQUENCE [LARGE SCALE GENOMIC DNA]</scope>
    <source>
        <strain evidence="1">57</strain>
        <tissue evidence="1">Leaf</tissue>
    </source>
</reference>
<keyword evidence="2" id="KW-1185">Reference proteome</keyword>
<dbReference type="OrthoDB" id="696558at2759"/>
<name>A0A7J8UNT9_9ROSI</name>
<dbReference type="Proteomes" id="UP000593573">
    <property type="component" value="Unassembled WGS sequence"/>
</dbReference>
<proteinExistence type="predicted"/>
<evidence type="ECO:0000313" key="1">
    <source>
        <dbReference type="EMBL" id="MBA0652093.1"/>
    </source>
</evidence>
<comment type="caution">
    <text evidence="1">The sequence shown here is derived from an EMBL/GenBank/DDBJ whole genome shotgun (WGS) entry which is preliminary data.</text>
</comment>
<protein>
    <submittedName>
        <fullName evidence="1">Uncharacterized protein</fullName>
    </submittedName>
</protein>
<sequence length="48" mass="5405">MKLNGCKVLEILACCQWKLLSLDSTGMSRANFRAYRGFRAISPISNLK</sequence>
<organism evidence="1 2">
    <name type="scientific">Gossypium klotzschianum</name>
    <dbReference type="NCBI Taxonomy" id="34286"/>
    <lineage>
        <taxon>Eukaryota</taxon>
        <taxon>Viridiplantae</taxon>
        <taxon>Streptophyta</taxon>
        <taxon>Embryophyta</taxon>
        <taxon>Tracheophyta</taxon>
        <taxon>Spermatophyta</taxon>
        <taxon>Magnoliopsida</taxon>
        <taxon>eudicotyledons</taxon>
        <taxon>Gunneridae</taxon>
        <taxon>Pentapetalae</taxon>
        <taxon>rosids</taxon>
        <taxon>malvids</taxon>
        <taxon>Malvales</taxon>
        <taxon>Malvaceae</taxon>
        <taxon>Malvoideae</taxon>
        <taxon>Gossypium</taxon>
    </lineage>
</organism>
<dbReference type="EMBL" id="JABFAB010000007">
    <property type="protein sequence ID" value="MBA0652093.1"/>
    <property type="molecule type" value="Genomic_DNA"/>
</dbReference>